<dbReference type="OrthoDB" id="9804819at2"/>
<evidence type="ECO:0000256" key="3">
    <source>
        <dbReference type="ARBA" id="ARBA00022840"/>
    </source>
</evidence>
<accession>A0A1T4W0J3</accession>
<keyword evidence="2" id="KW-0547">Nucleotide-binding</keyword>
<evidence type="ECO:0000256" key="2">
    <source>
        <dbReference type="ARBA" id="ARBA00022741"/>
    </source>
</evidence>
<dbReference type="Pfam" id="PF13732">
    <property type="entry name" value="DrrA1-3_C"/>
    <property type="match status" value="1"/>
</dbReference>
<evidence type="ECO:0000259" key="4">
    <source>
        <dbReference type="PROSITE" id="PS50893"/>
    </source>
</evidence>
<protein>
    <submittedName>
        <fullName evidence="5">ABC-2 type transport system ATP-binding protein</fullName>
    </submittedName>
</protein>
<name>A0A1T4W0J3_9FIRM</name>
<proteinExistence type="predicted"/>
<dbReference type="PANTHER" id="PTHR43582:SF2">
    <property type="entry name" value="LINEARMYCIN RESISTANCE ATP-BINDING PROTEIN LNRL"/>
    <property type="match status" value="1"/>
</dbReference>
<dbReference type="InterPro" id="IPR027417">
    <property type="entry name" value="P-loop_NTPase"/>
</dbReference>
<keyword evidence="3 5" id="KW-0067">ATP-binding</keyword>
<keyword evidence="1" id="KW-0813">Transport</keyword>
<evidence type="ECO:0000313" key="6">
    <source>
        <dbReference type="Proteomes" id="UP000190814"/>
    </source>
</evidence>
<gene>
    <name evidence="5" type="ORF">SAMN02745111_02097</name>
</gene>
<dbReference type="Proteomes" id="UP000190814">
    <property type="component" value="Unassembled WGS sequence"/>
</dbReference>
<dbReference type="SUPFAM" id="SSF52540">
    <property type="entry name" value="P-loop containing nucleoside triphosphate hydrolases"/>
    <property type="match status" value="1"/>
</dbReference>
<feature type="domain" description="ABC transporter" evidence="4">
    <location>
        <begin position="6"/>
        <end position="236"/>
    </location>
</feature>
<dbReference type="PROSITE" id="PS50893">
    <property type="entry name" value="ABC_TRANSPORTER_2"/>
    <property type="match status" value="1"/>
</dbReference>
<dbReference type="InterPro" id="IPR003593">
    <property type="entry name" value="AAA+_ATPase"/>
</dbReference>
<dbReference type="GO" id="GO:0016887">
    <property type="term" value="F:ATP hydrolysis activity"/>
    <property type="evidence" value="ECO:0007669"/>
    <property type="project" value="InterPro"/>
</dbReference>
<evidence type="ECO:0000313" key="5">
    <source>
        <dbReference type="EMBL" id="SKA70743.1"/>
    </source>
</evidence>
<organism evidence="5 6">
    <name type="scientific">Eubacterium uniforme</name>
    <dbReference type="NCBI Taxonomy" id="39495"/>
    <lineage>
        <taxon>Bacteria</taxon>
        <taxon>Bacillati</taxon>
        <taxon>Bacillota</taxon>
        <taxon>Clostridia</taxon>
        <taxon>Eubacteriales</taxon>
        <taxon>Eubacteriaceae</taxon>
        <taxon>Eubacterium</taxon>
    </lineage>
</organism>
<dbReference type="Gene3D" id="3.40.50.300">
    <property type="entry name" value="P-loop containing nucleotide triphosphate hydrolases"/>
    <property type="match status" value="1"/>
</dbReference>
<evidence type="ECO:0000256" key="1">
    <source>
        <dbReference type="ARBA" id="ARBA00022448"/>
    </source>
</evidence>
<dbReference type="InterPro" id="IPR003439">
    <property type="entry name" value="ABC_transporter-like_ATP-bd"/>
</dbReference>
<dbReference type="GO" id="GO:0005524">
    <property type="term" value="F:ATP binding"/>
    <property type="evidence" value="ECO:0007669"/>
    <property type="project" value="UniProtKB-KW"/>
</dbReference>
<dbReference type="PANTHER" id="PTHR43582">
    <property type="entry name" value="LINEARMYCIN RESISTANCE ATP-BINDING PROTEIN LNRL"/>
    <property type="match status" value="1"/>
</dbReference>
<dbReference type="SMART" id="SM00382">
    <property type="entry name" value="AAA"/>
    <property type="match status" value="1"/>
</dbReference>
<dbReference type="STRING" id="39495.SAMN02745111_02097"/>
<keyword evidence="6" id="KW-1185">Reference proteome</keyword>
<dbReference type="Pfam" id="PF00005">
    <property type="entry name" value="ABC_tran"/>
    <property type="match status" value="1"/>
</dbReference>
<dbReference type="EMBL" id="FUXZ01000014">
    <property type="protein sequence ID" value="SKA70743.1"/>
    <property type="molecule type" value="Genomic_DNA"/>
</dbReference>
<dbReference type="AlphaFoldDB" id="A0A1T4W0J3"/>
<dbReference type="RefSeq" id="WP_078766926.1">
    <property type="nucleotide sequence ID" value="NZ_FUXZ01000014.1"/>
</dbReference>
<reference evidence="5 6" key="1">
    <citation type="submission" date="2017-02" db="EMBL/GenBank/DDBJ databases">
        <authorList>
            <person name="Peterson S.W."/>
        </authorList>
    </citation>
    <scope>NUCLEOTIDE SEQUENCE [LARGE SCALE GENOMIC DNA]</scope>
    <source>
        <strain evidence="5 6">ATCC 35992</strain>
    </source>
</reference>
<sequence length="315" mass="35873">MSETVLKINNLVKRYKELIAVDNFNMEIKKGEIFGLLGPNGSGKTTTINCILSLLRYDKGDIEIFGEKMSPKRNDIKRRIGIVSQKVAVFEELTVYENIDYFCGLYINDKAKRKQYVEEAIEFVSLGDFKKFYPKKLSGGLLRRLNIACGIAHKPELIIMDEPTVAVDPQSRNNILEGIEKLNEQGATIIYTSHYMEEVEQICSRILIMDSGKAVALGTKEELKGKIKNTEVIYVDIKKIDEEHIKNLLSYNHIYSVAHENNQLVIKCSGGKHNITNVVEYLSDHDISYDRIYSQLPTLNDVFLEITGKELRDGE</sequence>
<dbReference type="InterPro" id="IPR025302">
    <property type="entry name" value="DrrA1/2-like_C"/>
</dbReference>